<dbReference type="PROSITE" id="PS50021">
    <property type="entry name" value="CH"/>
    <property type="match status" value="2"/>
</dbReference>
<dbReference type="Gene3D" id="1.20.58.60">
    <property type="match status" value="30"/>
</dbReference>
<feature type="coiled-coil region" evidence="14">
    <location>
        <begin position="1812"/>
        <end position="1899"/>
    </location>
</feature>
<dbReference type="Gene3D" id="1.10.418.10">
    <property type="entry name" value="Calponin-like domain"/>
    <property type="match status" value="2"/>
</dbReference>
<evidence type="ECO:0000256" key="15">
    <source>
        <dbReference type="SAM" id="MobiDB-lite"/>
    </source>
</evidence>
<dbReference type="GO" id="GO:0051015">
    <property type="term" value="F:actin filament binding"/>
    <property type="evidence" value="ECO:0007669"/>
    <property type="project" value="TreeGrafter"/>
</dbReference>
<dbReference type="PANTHER" id="PTHR47535:SF1">
    <property type="entry name" value="NESPRIN-1"/>
    <property type="match status" value="1"/>
</dbReference>
<feature type="compositionally biased region" description="Polar residues" evidence="15">
    <location>
        <begin position="190"/>
        <end position="204"/>
    </location>
</feature>
<dbReference type="CDD" id="cd21241">
    <property type="entry name" value="CH_SYNE1_rpt1"/>
    <property type="match status" value="1"/>
</dbReference>
<keyword evidence="10" id="KW-0472">Membrane</keyword>
<dbReference type="GO" id="GO:0005856">
    <property type="term" value="C:cytoskeleton"/>
    <property type="evidence" value="ECO:0007669"/>
    <property type="project" value="UniProtKB-SubCell"/>
</dbReference>
<evidence type="ECO:0000256" key="10">
    <source>
        <dbReference type="ARBA" id="ARBA00023136"/>
    </source>
</evidence>
<proteinExistence type="inferred from homology"/>
<feature type="coiled-coil region" evidence="14">
    <location>
        <begin position="6071"/>
        <end position="6098"/>
    </location>
</feature>
<dbReference type="Pfam" id="PF00307">
    <property type="entry name" value="CH"/>
    <property type="match status" value="2"/>
</dbReference>
<keyword evidence="18" id="KW-1185">Reference proteome</keyword>
<dbReference type="InterPro" id="IPR047290">
    <property type="entry name" value="CH_SYNE1_rpt1"/>
</dbReference>
<dbReference type="InterPro" id="IPR001589">
    <property type="entry name" value="Actinin_actin-bd_CS"/>
</dbReference>
<feature type="coiled-coil region" evidence="14">
    <location>
        <begin position="6804"/>
        <end position="6831"/>
    </location>
</feature>
<evidence type="ECO:0000256" key="9">
    <source>
        <dbReference type="ARBA" id="ARBA00023054"/>
    </source>
</evidence>
<feature type="coiled-coil region" evidence="14">
    <location>
        <begin position="2082"/>
        <end position="2109"/>
    </location>
</feature>
<evidence type="ECO:0000256" key="3">
    <source>
        <dbReference type="ARBA" id="ARBA00004245"/>
    </source>
</evidence>
<feature type="coiled-coil region" evidence="14">
    <location>
        <begin position="6662"/>
        <end position="6689"/>
    </location>
</feature>
<feature type="coiled-coil region" evidence="14">
    <location>
        <begin position="3248"/>
        <end position="3275"/>
    </location>
</feature>
<dbReference type="GO" id="GO:0030017">
    <property type="term" value="C:sarcomere"/>
    <property type="evidence" value="ECO:0007669"/>
    <property type="project" value="UniProtKB-SubCell"/>
</dbReference>
<dbReference type="SUPFAM" id="SSF47576">
    <property type="entry name" value="Calponin-homology domain, CH-domain"/>
    <property type="match status" value="1"/>
</dbReference>
<protein>
    <submittedName>
        <fullName evidence="17">Nesprin-1-like 4</fullName>
    </submittedName>
</protein>
<evidence type="ECO:0000256" key="1">
    <source>
        <dbReference type="ARBA" id="ARBA00004126"/>
    </source>
</evidence>
<comment type="subcellular location">
    <subcellularLocation>
        <location evidence="3">Cytoplasm</location>
        <location evidence="3">Cytoskeleton</location>
    </subcellularLocation>
    <subcellularLocation>
        <location evidence="2">Cytoplasm</location>
        <location evidence="2">Myofibril</location>
        <location evidence="2">Sarcomere</location>
    </subcellularLocation>
    <subcellularLocation>
        <location evidence="1">Nucleus membrane</location>
    </subcellularLocation>
</comment>
<keyword evidence="5" id="KW-0963">Cytoplasm</keyword>
<feature type="coiled-coil region" evidence="14">
    <location>
        <begin position="4595"/>
        <end position="4669"/>
    </location>
</feature>
<dbReference type="CDD" id="cd21243">
    <property type="entry name" value="CH_SYNE1_rpt2"/>
    <property type="match status" value="1"/>
</dbReference>
<accession>A0A8J5N8Q9</accession>
<dbReference type="Pfam" id="PF25034">
    <property type="entry name" value="Spectrin_SYNE1"/>
    <property type="match status" value="1"/>
</dbReference>
<comment type="similarity">
    <text evidence="4">Belongs to the nesprin family.</text>
</comment>
<evidence type="ECO:0000313" key="18">
    <source>
        <dbReference type="Proteomes" id="UP000747542"/>
    </source>
</evidence>
<dbReference type="FunFam" id="1.10.418.10:FF:000033">
    <property type="entry name" value="nesprin-1 isoform X1"/>
    <property type="match status" value="1"/>
</dbReference>
<comment type="caution">
    <text evidence="17">The sequence shown here is derived from an EMBL/GenBank/DDBJ whole genome shotgun (WGS) entry which is preliminary data.</text>
</comment>
<evidence type="ECO:0000256" key="4">
    <source>
        <dbReference type="ARBA" id="ARBA00008619"/>
    </source>
</evidence>
<keyword evidence="7" id="KW-0677">Repeat</keyword>
<evidence type="ECO:0000256" key="2">
    <source>
        <dbReference type="ARBA" id="ARBA00004204"/>
    </source>
</evidence>
<dbReference type="InterPro" id="IPR052403">
    <property type="entry name" value="LINC-complex_assoc"/>
</dbReference>
<evidence type="ECO:0000256" key="12">
    <source>
        <dbReference type="ARBA" id="ARBA00023212"/>
    </source>
</evidence>
<evidence type="ECO:0000256" key="5">
    <source>
        <dbReference type="ARBA" id="ARBA00022490"/>
    </source>
</evidence>
<dbReference type="InterPro" id="IPR001715">
    <property type="entry name" value="CH_dom"/>
</dbReference>
<dbReference type="PROSITE" id="PS00020">
    <property type="entry name" value="ACTININ_2"/>
    <property type="match status" value="1"/>
</dbReference>
<evidence type="ECO:0000256" key="8">
    <source>
        <dbReference type="ARBA" id="ARBA00022989"/>
    </source>
</evidence>
<feature type="coiled-coil region" evidence="14">
    <location>
        <begin position="6972"/>
        <end position="7006"/>
    </location>
</feature>
<feature type="coiled-coil region" evidence="14">
    <location>
        <begin position="2294"/>
        <end position="2328"/>
    </location>
</feature>
<dbReference type="InterPro" id="IPR057057">
    <property type="entry name" value="Spectrin_SYNE1"/>
</dbReference>
<dbReference type="InterPro" id="IPR002017">
    <property type="entry name" value="Spectrin_repeat"/>
</dbReference>
<feature type="coiled-coil region" evidence="14">
    <location>
        <begin position="3097"/>
        <end position="3124"/>
    </location>
</feature>
<feature type="coiled-coil region" evidence="14">
    <location>
        <begin position="6450"/>
        <end position="6484"/>
    </location>
</feature>
<dbReference type="GO" id="GO:0006997">
    <property type="term" value="P:nucleus organization"/>
    <property type="evidence" value="ECO:0007669"/>
    <property type="project" value="UniProtKB-ARBA"/>
</dbReference>
<evidence type="ECO:0000256" key="13">
    <source>
        <dbReference type="ARBA" id="ARBA00023242"/>
    </source>
</evidence>
<keyword evidence="12" id="KW-0206">Cytoskeleton</keyword>
<dbReference type="EMBL" id="JAHLQT010004419">
    <property type="protein sequence ID" value="KAG7176001.1"/>
    <property type="molecule type" value="Genomic_DNA"/>
</dbReference>
<feature type="coiled-coil region" evidence="14">
    <location>
        <begin position="956"/>
        <end position="983"/>
    </location>
</feature>
<gene>
    <name evidence="17" type="primary">Syne1-L4</name>
    <name evidence="17" type="ORF">Hamer_G016962</name>
</gene>
<dbReference type="SMART" id="SM00150">
    <property type="entry name" value="SPEC"/>
    <property type="match status" value="38"/>
</dbReference>
<feature type="domain" description="Calponin-homology (CH)" evidence="16">
    <location>
        <begin position="226"/>
        <end position="331"/>
    </location>
</feature>
<feature type="coiled-coil region" evidence="14">
    <location>
        <begin position="6552"/>
        <end position="6613"/>
    </location>
</feature>
<feature type="coiled-coil region" evidence="14">
    <location>
        <begin position="4752"/>
        <end position="4797"/>
    </location>
</feature>
<keyword evidence="6" id="KW-0812">Transmembrane</keyword>
<dbReference type="FunFam" id="1.10.418.10:FF:000037">
    <property type="entry name" value="nesprin-1 isoform X1"/>
    <property type="match status" value="1"/>
</dbReference>
<feature type="coiled-coil region" evidence="14">
    <location>
        <begin position="2417"/>
        <end position="2444"/>
    </location>
</feature>
<dbReference type="SUPFAM" id="SSF46966">
    <property type="entry name" value="Spectrin repeat"/>
    <property type="match status" value="40"/>
</dbReference>
<dbReference type="Pfam" id="PF00435">
    <property type="entry name" value="Spectrin"/>
    <property type="match status" value="3"/>
</dbReference>
<evidence type="ECO:0000256" key="7">
    <source>
        <dbReference type="ARBA" id="ARBA00022737"/>
    </source>
</evidence>
<keyword evidence="11" id="KW-0009">Actin-binding</keyword>
<reference evidence="17" key="1">
    <citation type="journal article" date="2021" name="Sci. Adv.">
        <title>The American lobster genome reveals insights on longevity, neural, and immune adaptations.</title>
        <authorList>
            <person name="Polinski J.M."/>
            <person name="Zimin A.V."/>
            <person name="Clark K.F."/>
            <person name="Kohn A.B."/>
            <person name="Sadowski N."/>
            <person name="Timp W."/>
            <person name="Ptitsyn A."/>
            <person name="Khanna P."/>
            <person name="Romanova D.Y."/>
            <person name="Williams P."/>
            <person name="Greenwood S.J."/>
            <person name="Moroz L.L."/>
            <person name="Walt D.R."/>
            <person name="Bodnar A.G."/>
        </authorList>
    </citation>
    <scope>NUCLEOTIDE SEQUENCE</scope>
    <source>
        <strain evidence="17">GMGI-L3</strain>
    </source>
</reference>
<organism evidence="17 18">
    <name type="scientific">Homarus americanus</name>
    <name type="common">American lobster</name>
    <dbReference type="NCBI Taxonomy" id="6706"/>
    <lineage>
        <taxon>Eukaryota</taxon>
        <taxon>Metazoa</taxon>
        <taxon>Ecdysozoa</taxon>
        <taxon>Arthropoda</taxon>
        <taxon>Crustacea</taxon>
        <taxon>Multicrustacea</taxon>
        <taxon>Malacostraca</taxon>
        <taxon>Eumalacostraca</taxon>
        <taxon>Eucarida</taxon>
        <taxon>Decapoda</taxon>
        <taxon>Pleocyemata</taxon>
        <taxon>Astacidea</taxon>
        <taxon>Nephropoidea</taxon>
        <taxon>Nephropidae</taxon>
        <taxon>Homarus</taxon>
    </lineage>
</organism>
<dbReference type="InterPro" id="IPR047291">
    <property type="entry name" value="CH_SYNE1_rpt2"/>
</dbReference>
<keyword evidence="13" id="KW-0539">Nucleus</keyword>
<feature type="coiled-coil region" evidence="14">
    <location>
        <begin position="5997"/>
        <end position="6034"/>
    </location>
</feature>
<dbReference type="SMART" id="SM00033">
    <property type="entry name" value="CH"/>
    <property type="match status" value="2"/>
</dbReference>
<dbReference type="Proteomes" id="UP000747542">
    <property type="component" value="Unassembled WGS sequence"/>
</dbReference>
<feature type="coiled-coil region" evidence="14">
    <location>
        <begin position="1105"/>
        <end position="1157"/>
    </location>
</feature>
<feature type="coiled-coil region" evidence="14">
    <location>
        <begin position="4829"/>
        <end position="4856"/>
    </location>
</feature>
<dbReference type="InterPro" id="IPR018159">
    <property type="entry name" value="Spectrin/alpha-actinin"/>
</dbReference>
<dbReference type="GO" id="GO:0007097">
    <property type="term" value="P:nuclear migration"/>
    <property type="evidence" value="ECO:0007669"/>
    <property type="project" value="UniProtKB-ARBA"/>
</dbReference>
<evidence type="ECO:0000256" key="6">
    <source>
        <dbReference type="ARBA" id="ARBA00022692"/>
    </source>
</evidence>
<dbReference type="FunFam" id="1.20.58.60:FF:000195">
    <property type="entry name" value="Uncharacterized protein, isoform B"/>
    <property type="match status" value="1"/>
</dbReference>
<feature type="coiled-coil region" evidence="14">
    <location>
        <begin position="2624"/>
        <end position="2658"/>
    </location>
</feature>
<dbReference type="GO" id="GO:0005640">
    <property type="term" value="C:nuclear outer membrane"/>
    <property type="evidence" value="ECO:0007669"/>
    <property type="project" value="TreeGrafter"/>
</dbReference>
<dbReference type="InterPro" id="IPR036872">
    <property type="entry name" value="CH_dom_sf"/>
</dbReference>
<evidence type="ECO:0000256" key="11">
    <source>
        <dbReference type="ARBA" id="ARBA00023203"/>
    </source>
</evidence>
<evidence type="ECO:0000256" key="14">
    <source>
        <dbReference type="SAM" id="Coils"/>
    </source>
</evidence>
<evidence type="ECO:0000259" key="16">
    <source>
        <dbReference type="PROSITE" id="PS50021"/>
    </source>
</evidence>
<dbReference type="CDD" id="cd00176">
    <property type="entry name" value="SPEC"/>
    <property type="match status" value="5"/>
</dbReference>
<evidence type="ECO:0000313" key="17">
    <source>
        <dbReference type="EMBL" id="KAG7176001.1"/>
    </source>
</evidence>
<feature type="coiled-coil region" evidence="14">
    <location>
        <begin position="7117"/>
        <end position="7144"/>
    </location>
</feature>
<feature type="domain" description="Calponin-homology (CH)" evidence="16">
    <location>
        <begin position="61"/>
        <end position="168"/>
    </location>
</feature>
<dbReference type="PANTHER" id="PTHR47535">
    <property type="entry name" value="MUSCLE-SPECIFIC PROTEIN 300 KDA, ISOFORM G"/>
    <property type="match status" value="1"/>
</dbReference>
<feature type="region of interest" description="Disordered" evidence="15">
    <location>
        <begin position="190"/>
        <end position="216"/>
    </location>
</feature>
<feature type="coiled-coil region" evidence="14">
    <location>
        <begin position="1337"/>
        <end position="1364"/>
    </location>
</feature>
<feature type="coiled-coil region" evidence="14">
    <location>
        <begin position="787"/>
        <end position="814"/>
    </location>
</feature>
<sequence>MQMALVFGGKIASEAFLFGSLVKKFPLLVSSGVLEGRGRVDRVAGVDLGCPRVSGVNEQERVQKKTFMNWINAHLARHVPPLKLNELIEDLKDGTALLALLEVLSGEKLPIEKGRVLRRPHFLSNANTALQFLQSKRIKLVNINPTDLVDGRPSVVLGLIWTIILYFQIEENTRQLERLSQLMEQEAGTRSDSPFSVASSTEGCTISRDRPPSVTRRSAAAEKWKMGAKKALLEWVRQTVTKKFGIVVNDFGTSWRDGNAFLALIHCINPRLVNMQTMTQMTNKARLEAAFRIADKGLGIPHLIDSEDVDVDKPDEKSIMTYVAAFLNKFPEPGTTIVPPCTSPTLEAASSGDMFSEIEMEYTELTTWLSHTSNWLDTLHDPATHGNINYERFKALKSEADEKTVIYEKLHSLVASQSSMISITADCWADITASWNKVAVQMSHWTWLLDASLPGALGPIGEWLSRAESMLGTEDKLYGKNDEIANLLSKKIEEHKTFFAELPSITTKFESLKSTSDAATIPQQQLEYMELRLKTIAPRAAQRKIKLKYLEHRHCLVAFLILVEAKLKTWAVKYGKEQEVQQILAEYRSFVGTRNIFQEFDRAFHEMQQVSEAYKKDSNLSKAESDGIAKFLLEMNERWKNVSVELRCIQSLLEEVITYWKKFIELTQQFESWLDRALAMVSLPEEDKMDYFQDLGEWKERHGEMNETGNFLAATCRQEVAQEIREKLINVNTKWDELFQYVQQYLHRGQIIRTKNDYQSGQDRLELWLENAEVILNSTNVCTVEAVKSYREQLKKLNTEIEEMELLFKNISKDFQALVQDLTPDEIEKMMWSLKQEKEELVRYRAVIPQKMYITTQIITQLEAVDGGIAEISRWLDEAEALLDSFTLHSTNEHMQDQLTRHKSEDPESPFSFTGINETARNQLETHRAFFSRQLYYKSMLDTKNRVYQSLLRTTNGGENLNVQDLEEKINKLNERFTELTATSVTWETRMSESIRCWQSFKECESEVTEWITSAEKLFQEKAITTKSYLETHKDFFINAPEHLLLKVIATGQDLQKYVAESEQEAIDVAIKSIQNRWDDVMCHAPLHLLKLEFRLDENTFQMYVRDIEKELAGEQNAYNKSENVEAIRRKHEEFFAEELVSRIEELLDNMDVSSHEYVNKKNDRGLVEDCQRCTGQWLELQTRIGTMASQLDQIPERWREYESKVEETVLWMDGVNDCLKEVNRETSKAEDYEKLKDKFVAMCGDMESRRESMKWLVQMLDSLITHIPEEDGQYEQQKLESLIARYKALVPTIESALIRAETYTKCYHYREDIDNVVAILEDVRKQSEKDTQPENLESVTQLIQQQEGTVQRLENQRDNIFSTIQRGKDLIRDQNAPLFVSAMLQTLEAKWNEAYNGSVDKLNKLKNTQKVWSDYTDQKTEILKLIAQAETELSSIILHDNPQQVANELSNKQEMNEHLNETTDQMLRKLHNHSSNLAKLANPEKKPLLEKEVVEIEQRMQMVIDTVSEKIEFLEQLNVKWVHFTGTLQELKSWLNNAQNVLERLVTLEMSPEDRDSQTDDLKGKIKEKMAIISTLEEEAEELLEGEPSNDALQFSAELGELKLNIATLDKHTEKHYETVRNDLKHWKEYQKGILEIKPWLEEAETKVALGMGKPNSMQEAIQSSDTAKEFEKECDDCLEKLRSVSSKSAQVARICSVVDEIDALHSRWTALHDVALQWSERSESLLAEWEDFNYKCDAVSSWVHQMEERLEKVSEYAPTVMRLEERVASLKDMVKEVGEKQTDLINLTAVGDHISSGMGTEGSATVKSTVMDLKNMISKLSDEMRKLKNELSDIMVVRQEFIAKVEKLETWLNDFSNNLDELEDIDVDELDGCPDLVHRLQQEHDEKQNEVTSLAEECRDVGDRCTGQDRDDLFTQFDDAEARFENYGEVIISKKPAILKWRDFWEWQGNTDDALRGISQQLDAKPNIDDLSQMRKELVNLQEQCRSWDDESSYIMDLCRKSSMAIRDPDTGSALDIETKVQEFRKRMDVLDSHLDGRRDQLQQVNSQWEAFHRVKNQLSEFLNGVTRRVTDKDLTQSTYGGVQNLLEAVEAALQEMQSQLKLKDKLHDLGRDLMSSDSTQLVSVQNALTAADGSWDRAQNMLYEMQTKFTSITSLWRQCTDGREYLQAAIAESERNIEKLDCKPSEASGVQTMMNLCKKTTDALRRTRPQLENYISKSQHLSQQLDSEKGFDSSTVRQQSQETQSKWQSMMDLLNQRSQNLEGQLVLWKQILNGRDEILSWLSDTCEALDETQVAHEMEAAAEKLEKYKNEHSNYESHFRSLQSRAKQLESLNSGTSLARIEEIISTITSEFEQTESAASKLGTYLDDMKEQETTVYEDIKDINESLTQIRDRLMKCEDITGDDKKILARLETARKIEVELQQYSEKIKDVKTEIEELKASFRGFEPSKLVKEFTGLQKKYEGILVQTAKACKSLYYVIEKHYRDRLSDVQRFVAVHQEKITWCQKEPGSDRYGVESKIAALSDVRSSLKLGLVKRQELENCQELYERIVSPEERENIQEECELEISEMDELHTNLNECHVALSTSLALWQQYELMTENLSSWLREVEARIRTETTNQIDMTMVQEKIEEIETLLEEVNSNDDEVNELMEKTEELMEVNPDTRAREYANQIKTRVQALVQFCNTFLNKLNQLTRDQKLYSETIVKMEDWLKDAEEKLQTFEQMTRSGGKPTLAYQSKLHNLKSFVEEKKNGQQLLNAVVEHGESLFSAITPEGREKIRSDLRTLRDTWEAHLDKVNQLYKRVEGIIMQWSSFDDNFSQASKWLEEIQRRAGTEFDLKPTLSDKKAQLQQYKAVYQDINSHESMIYGLKEKIEFLTDDETSETVDDMISQYRELVLQTQQRIGCCEEFIQQHEAYLHNTEKFRDWLTSQKAELAMCSDVSPESSDVQMKMSILDTLEMSEEDGQALLDMCEESLELTLKNSDSSGHASVKADLDAQQRSWRALQSEIAESKRKVLGIMSQYNECEEVVQALRDWLKSIEIKVKDQSLKSTLDAKENHLDRLRQLEEEIADKAPEITEALTQAQSMDNEGKHAVQISQLSSRYQALKNALKEMMSRYEQFIREHRTFLEKYEECTEWVEAVDQDLREHAEIVGDMKILQMRRNKVEQLIELKSSQANKVDAVLELGERLYAHTAPDGRENIRQSLRDLRERWEAWCESVTNAGLTLDQCLQQFSDFSGAQEQLTRWLRDVELAMQQHTELKNSLQEKTAQLQNHRLVHQEIQAHQSLVEMVCEKAQTLVNQTQDKTLNIYIQSIQTLFHNIVLKSRDLLDKLDVCVQDHAQFNSLCKSFGDWLNLQRDQLHLCADVSGEKSDLTKKLENLKRVETELNTCSQLVPVTLIVAKDLDTVHGLGDKKLLELRTLGEKVALSTSERGGKALRATITSMEDAWNLHIATVGDVRENLNGTIQQWSQFEEDLESHSAWCRELESFFKDQQLCATLHEKQTRIEVLTQKREEVVRYEREIDVFVDQGHALVRVSSIDRLKPLITQLSNRYQSLHILTKEAVTKWRGVLADHETYEEKFEENNKWLNTMEQSLDGLLSEANPERKESLLQYLLSEREQATHRLGTITTIGERLYPDTATVGREKLRQDLRAMREHWEKLEASIVEQQHKQEAQTLQWSSFSDSTQAARNWLDNMEKTITVDPSNWLSLQELRSRLLKLKTTLQDITSHKRVLDAVKERAGYLLQASPSNKDVMSAMEEVQSRHEALATNTRKNIEDLEWMMDNLSTHQDLTASHGEWQKDMWEKLHTYTDYSGNKSLLQQRLDHVSELEDAKCDGRNMIAQISSHAHQVLEKLPARAKETMEREINNMKYELAKFASTLADVKHGLEERLQQWTEYEGTFDRIISWLNESEGTLKNYGPKNSLQEKTEQLERFQEFLRVVDSRHVLVQEFIAIADNLEQVRPRLVIIEGLVFSIMQNQGEIDKMSDDSSDLMGVSGDTRISVNIQQITSRFKAVQVTAKEILKKCEVGVSDHKGFIDKYNQSVGWLTAAQDKLAKCVEMQGDRTTLQKRLEIGSELLKEKQNALSLVNTTVELGEKLYPSTSDDGREAIRIQLEDLQGAFDTLFDSSATMERDLQNKMGRWTSFEEASEQLKLWLKETQAQMPDEIELKTTLDEKRAQLQTYRMLLHDILAKQQTILDVRDKAEMLPEKSDRVNSFLETATAHHQEMMQRIQSYLERYEAIVSDHQQYSKTVFETQEWLDATHNTVEMWGESVSDHITLHANLEKLKNLQLSLPEEEPRILQIRSIGEKVIPGTVESGQIYVRNQIDTTQQEWQGLISAVSSTIERLEATLYQWGDFESMKDAIQSWLRETDNKLHAVNLNVTLAEKQETLDMLKTLQGEVRAKELEIDQLTERAQHLYQGNHSSRGSQVNELCARYQQISTKVKDVHTRWHQYVTHHADYDSRVTECHNWLQDIKKKLSYCSDLSATSQDDLDKKMETIQDLLLYKEEGFSKVQGTVELAQTVLANTAPLGHEHINQAVEKLQQDWSSLASKMVETKTYLDETIHRWAGFLENIHQLHKTIEHVEHTLSDVSQFQSTLSEKRAQLERLKSLEEKLRCEKYEVESLKVKASEMLASGQQAQAATQAQNILKQFENLSDRIKTLRGERETQYRDHRHYKEAYDDLHAFVNRTRDKIPALKQKNLGDRLSIETAVQALDTLLTRQAQGQILVDQLLHRGEVFLHSTSSSGQENYKNEMRAVKESFEELFKDISKQKENLEKTVVQWRDYKDEYEKLSDWLQKADADMKAYKTMLYASIGEKTQQVNNVKDLLESLGKHQAQLKKLNELSQTLQETHLDAFVQNQMRHLNSRYQVLINMAKDVLRKVEASFDQHRQYESYLNKAKEWIDNARMVVRDCMDMSPDSGKESLERHLEMIQSLMKKQEEGQALVHQAVNWGEKVLRNTRSDGRDIINESLEELQGDWDKLIKKLSNAKVTLETNLLQWADMSVSYTNMQQWISEREAKLQQLTNAVAASSKRGSGLSHRISSLSIGERKANLRRTSSIVQDIVSFEPMIESVTSKATESQASQVKNNASEISSKYHSLSKQAKELLEKQKDMVDHHQEFVDAGNEFMHWLRAAKERMAKCAEPTGDKDTISGKATILKLLQNEQEEGQKKLDKAFSLAERACNLADDEDKEVIEEEVAFLQDEFDNFLGQVGKTKNLLEMGIVKWTEYEDKFKECEVWLDKMDGKVQSYNKLQNTVQEKRSVLEEFQATLQMIFDWQKTLDLLNMRAQLLLETCADSRVSNAVTQLTTKYNTLLSLAKEVMRRLEMHFQEHQQHHQLYTECNDWIDRTRKKLNECAGETTSLEELDEKLAGVKVIKNTLEQGQHKLRYVLELKERVIMNTEQIGSARIQEDTENVRKEFEKLMSDIYSMQQSLSTKLSRREETEKMHTTVNEWLDELNTKACEQGVLFSELSDKRAALEKYRILLRDIAAHFDMVERLAAKRNDEGYSQEEVDECLNKYDSIKKIVIDNIKTLEVYVKDHEAYHNATVEANDWLRKIRITIQQYADSHGEKKEVIEKQEQQEDIAEEFPEGEELIDKAIELNKSIRNSTSSEGHDPLRNEADSLRMEWESLQQMSMDIRRTMEKCLQTWNEFTETYKELNTWLTSFQQQVSQEPEEPTPEDLEKWKELLVEANSKKVHLEVLNDRCEVLMDYSAHTPIRDMTVQLQSTYTNVLTNLQSLVVIAQKTLTDHTEFVTAKTEFEGWLGRSQGTVNDCQDDTGSEASVRDKLDTVKMVSTRLSEGQHMLGVLAEAYTRALNLTQVEQQDQIRQDFSKLRNEWDHLNISLNSTLSKLKSAVNRWEEFSEAHTRLDAWLVEVEELLVETPDSRGEVAEMRTFLERYKHIALQIQEKQEEVQNLLDDAEEFADWATDDEILNRVEESESKWEKLNSRCNEIITKLEEEISDFSEYQGALQDTEKWLLQISFQLMAENSLYICNREQTEEQIESHNEELEEIVEYQQTLDEVKNKGRRQIDRYIGSVPSIQDKIERQLHNIQESYNSLLGTANHIQKRLNESLAKFEEYEATLESIQKNLEEWEPTIAEENDTTIQTMEEAKYHLECTRSWHSKLLGEKSRLAFAVQACEAATASISRPGSPQDVISQSIPENELVVRAKLEDLIEQVQARVSTISNSVSELEELARQNDAIKKWIEEYHIIVQDFKSRPAKLRSEASSLEISQMNDLRSKIMEKQNILDELEIKQMNLAPDMADSDIREQMNRLEEEVTNLIDSRTVIIQQIEEYRSKLQLVYGWFDTIIKQLEKCDKSDSIDSFKKSAEVQQLWNQFEDVRTQLEELKMKAGDVMLELSSLDIQQVEEQLRSVEKKYSDLQKRVGKKMQVIEMTRKGYEDSKSDILNLQKWVREKMEYTRDLPLLGYTSKSTEVKLLEINDLSKEVSAKRMLLAQLEKAIENLKGDVEESELQKLETIVSKTAEEQGVLYSTVMEIKNDMIVSYEERRSFEQSQDQVRAWISGKTDEVVCPDLLPLKSENAERVVEKYRRLDTELKQYAETSVAGFKRQGSALFKDCTEEEKDELHDILTEVDDKMNNLRQTMSGTLNRLSNLLEARRDFERELDIALKWLHQAEVAMQTETKSLNTAEVLAEHLKKLETMEDERESANKRVTSIANLCEDLLPYLTEGDKFSLGEIVRDLQDKTYRVNSSISDKTEQVRNTITLQRRNTERIVQSAQTFSSIQKEIKSLNRPVGRNIEDAQNLLVSYQEALRKVNEFRKSLDDMRTGSEVSVGEMRDMVKQQQELIQVLEKQITRIRQLILVRQQYASLISEIVGFTNRYTTVVKDIEQTEKTVTNKIRKYSDVITRIQECEAQLTSAQDKGSIISEEGTVEDHNAIMEQLQVVKTNLSALRREVEKRHSEHEVSAESHKRIHIELNMTMEWLLEQESELKTRPLLTLEVESANEELETHEELASDIEEQLKKIRSIQERAKSEIGLPYILQERLSEANMIVATFPLELESRLKYLKDAKMLRLDYEDFTTKINDWIIEAQKRIIDVDGVDYDNVRSDLEDHLAYFSSEGLIGESLEQLGNIAERIVPSLTSEDQDELTDELSKLTKDLDNVTKSARDHKAQLEKNVQLALEYNKIVEKARGLIQDANVNTLTDDSAINVAALRVNLQRIDEERVRLYDQSYIINDFTEQANELLLQANRSSHVNIGNQLLEITREWKVALESMESRREALASLISQWQDYDVAVRSLEVGLNQLEQQLTEELDRATKDDPDIEILECFLGVSEYIFDIYVECIVYVYA</sequence>
<dbReference type="GO" id="GO:0034993">
    <property type="term" value="C:meiotic nuclear membrane microtubule tethering complex"/>
    <property type="evidence" value="ECO:0007669"/>
    <property type="project" value="TreeGrafter"/>
</dbReference>
<name>A0A8J5N8Q9_HOMAM</name>
<keyword evidence="9 14" id="KW-0175">Coiled coil</keyword>
<feature type="coiled-coil region" evidence="14">
    <location>
        <begin position="6367"/>
        <end position="6394"/>
    </location>
</feature>
<keyword evidence="8" id="KW-1133">Transmembrane helix</keyword>